<dbReference type="InterPro" id="IPR011992">
    <property type="entry name" value="EF-hand-dom_pair"/>
</dbReference>
<dbReference type="InterPro" id="IPR018247">
    <property type="entry name" value="EF_Hand_1_Ca_BS"/>
</dbReference>
<dbReference type="GO" id="GO:0005509">
    <property type="term" value="F:calcium ion binding"/>
    <property type="evidence" value="ECO:0007669"/>
    <property type="project" value="InterPro"/>
</dbReference>
<evidence type="ECO:0000256" key="4">
    <source>
        <dbReference type="ARBA" id="ARBA00022837"/>
    </source>
</evidence>
<dbReference type="GO" id="GO:0008270">
    <property type="term" value="F:zinc ion binding"/>
    <property type="evidence" value="ECO:0007669"/>
    <property type="project" value="UniProtKB-KW"/>
</dbReference>
<reference evidence="7 8" key="1">
    <citation type="journal article" date="2018" name="Nat. Genet.">
        <title>The Rosa genome provides new insights in the design of modern roses.</title>
        <authorList>
            <person name="Bendahmane M."/>
        </authorList>
    </citation>
    <scope>NUCLEOTIDE SEQUENCE [LARGE SCALE GENOMIC DNA]</scope>
    <source>
        <strain evidence="8">cv. Old Blush</strain>
    </source>
</reference>
<dbReference type="SUPFAM" id="SSF47473">
    <property type="entry name" value="EF-hand"/>
    <property type="match status" value="1"/>
</dbReference>
<dbReference type="OMA" id="YICSTER"/>
<dbReference type="Gramene" id="PRQ30440">
    <property type="protein sequence ID" value="PRQ30440"/>
    <property type="gene ID" value="RchiOBHm_Chr5g0024661"/>
</dbReference>
<keyword evidence="3" id="KW-0862">Zinc</keyword>
<dbReference type="Proteomes" id="UP000238479">
    <property type="component" value="Chromosome 5"/>
</dbReference>
<evidence type="ECO:0000313" key="8">
    <source>
        <dbReference type="Proteomes" id="UP000238479"/>
    </source>
</evidence>
<name>A0A2P6Q8E2_ROSCH</name>
<dbReference type="PROSITE" id="PS50222">
    <property type="entry name" value="EF_HAND_2"/>
    <property type="match status" value="2"/>
</dbReference>
<accession>A0A2P6Q8E2</accession>
<keyword evidence="4" id="KW-0106">Calcium</keyword>
<dbReference type="InterPro" id="IPR043145">
    <property type="entry name" value="Znf_ZZ_sf"/>
</dbReference>
<gene>
    <name evidence="7" type="ORF">RchiOBHm_Chr5g0024661</name>
</gene>
<dbReference type="CDD" id="cd00051">
    <property type="entry name" value="EFh"/>
    <property type="match status" value="1"/>
</dbReference>
<dbReference type="InterPro" id="IPR002048">
    <property type="entry name" value="EF_hand_dom"/>
</dbReference>
<protein>
    <submittedName>
        <fullName evidence="7">Putative EF-Hand 1, calcium-binding protein</fullName>
    </submittedName>
</protein>
<evidence type="ECO:0000256" key="3">
    <source>
        <dbReference type="ARBA" id="ARBA00022833"/>
    </source>
</evidence>
<evidence type="ECO:0000256" key="5">
    <source>
        <dbReference type="SAM" id="MobiDB-lite"/>
    </source>
</evidence>
<evidence type="ECO:0000256" key="1">
    <source>
        <dbReference type="ARBA" id="ARBA00022723"/>
    </source>
</evidence>
<feature type="domain" description="EF-hand" evidence="6">
    <location>
        <begin position="18"/>
        <end position="53"/>
    </location>
</feature>
<dbReference type="AlphaFoldDB" id="A0A2P6Q8E2"/>
<dbReference type="Gene3D" id="3.30.60.90">
    <property type="match status" value="1"/>
</dbReference>
<feature type="domain" description="EF-hand" evidence="6">
    <location>
        <begin position="58"/>
        <end position="85"/>
    </location>
</feature>
<keyword evidence="8" id="KW-1185">Reference proteome</keyword>
<dbReference type="Gene3D" id="1.10.238.10">
    <property type="entry name" value="EF-hand"/>
    <property type="match status" value="1"/>
</dbReference>
<dbReference type="Pfam" id="PF13499">
    <property type="entry name" value="EF-hand_7"/>
    <property type="match status" value="1"/>
</dbReference>
<dbReference type="SUPFAM" id="SSF57850">
    <property type="entry name" value="RING/U-box"/>
    <property type="match status" value="1"/>
</dbReference>
<dbReference type="STRING" id="74649.A0A2P6Q8E2"/>
<evidence type="ECO:0000313" key="7">
    <source>
        <dbReference type="EMBL" id="PRQ30440.1"/>
    </source>
</evidence>
<sequence length="196" mass="22833">MEELLQAAVAYYNNGSNNLRELASNFFKSMDTNRDRRVSRSEFVRFLQQSGYNINPYIFNALDRNGDGYLDFWEVLTLYYIIKTRLYHCADCGVRLLGLYFTCVECFDRAGDTYDLCSICYSARQFRHSHTLFLDNHMLLIAKRRQARGSHNLNQVLLILFLFLFLTEQGSGLSTAPLNKRSKKRVQGMRTQPKPP</sequence>
<comment type="caution">
    <text evidence="7">The sequence shown here is derived from an EMBL/GenBank/DDBJ whole genome shotgun (WGS) entry which is preliminary data.</text>
</comment>
<dbReference type="EMBL" id="PDCK01000043">
    <property type="protein sequence ID" value="PRQ30440.1"/>
    <property type="molecule type" value="Genomic_DNA"/>
</dbReference>
<feature type="region of interest" description="Disordered" evidence="5">
    <location>
        <begin position="174"/>
        <end position="196"/>
    </location>
</feature>
<dbReference type="PROSITE" id="PS00018">
    <property type="entry name" value="EF_HAND_1"/>
    <property type="match status" value="2"/>
</dbReference>
<evidence type="ECO:0000259" key="6">
    <source>
        <dbReference type="PROSITE" id="PS50222"/>
    </source>
</evidence>
<proteinExistence type="predicted"/>
<organism evidence="7 8">
    <name type="scientific">Rosa chinensis</name>
    <name type="common">China rose</name>
    <dbReference type="NCBI Taxonomy" id="74649"/>
    <lineage>
        <taxon>Eukaryota</taxon>
        <taxon>Viridiplantae</taxon>
        <taxon>Streptophyta</taxon>
        <taxon>Embryophyta</taxon>
        <taxon>Tracheophyta</taxon>
        <taxon>Spermatophyta</taxon>
        <taxon>Magnoliopsida</taxon>
        <taxon>eudicotyledons</taxon>
        <taxon>Gunneridae</taxon>
        <taxon>Pentapetalae</taxon>
        <taxon>rosids</taxon>
        <taxon>fabids</taxon>
        <taxon>Rosales</taxon>
        <taxon>Rosaceae</taxon>
        <taxon>Rosoideae</taxon>
        <taxon>Rosoideae incertae sedis</taxon>
        <taxon>Rosa</taxon>
    </lineage>
</organism>
<evidence type="ECO:0000256" key="2">
    <source>
        <dbReference type="ARBA" id="ARBA00022771"/>
    </source>
</evidence>
<keyword evidence="2" id="KW-0863">Zinc-finger</keyword>
<keyword evidence="1" id="KW-0479">Metal-binding</keyword>